<keyword evidence="3 9" id="KW-0997">Cell inner membrane</keyword>
<comment type="function">
    <text evidence="9">Essential cell division protein.</text>
</comment>
<keyword evidence="7 9" id="KW-0472">Membrane</keyword>
<dbReference type="InterPro" id="IPR034746">
    <property type="entry name" value="POTRA"/>
</dbReference>
<dbReference type="GO" id="GO:0051301">
    <property type="term" value="P:cell division"/>
    <property type="evidence" value="ECO:0007669"/>
    <property type="project" value="UniProtKB-KW"/>
</dbReference>
<evidence type="ECO:0000256" key="7">
    <source>
        <dbReference type="ARBA" id="ARBA00023136"/>
    </source>
</evidence>
<comment type="caution">
    <text evidence="12">The sequence shown here is derived from an EMBL/GenBank/DDBJ whole genome shotgun (WGS) entry which is preliminary data.</text>
</comment>
<evidence type="ECO:0000256" key="1">
    <source>
        <dbReference type="ARBA" id="ARBA00004370"/>
    </source>
</evidence>
<evidence type="ECO:0000256" key="9">
    <source>
        <dbReference type="HAMAP-Rule" id="MF_00911"/>
    </source>
</evidence>
<dbReference type="Gene3D" id="3.10.20.310">
    <property type="entry name" value="membrane protein fhac"/>
    <property type="match status" value="1"/>
</dbReference>
<evidence type="ECO:0000256" key="5">
    <source>
        <dbReference type="ARBA" id="ARBA00022692"/>
    </source>
</evidence>
<dbReference type="PANTHER" id="PTHR35851:SF1">
    <property type="entry name" value="CELL DIVISION PROTEIN FTSQ"/>
    <property type="match status" value="1"/>
</dbReference>
<dbReference type="InterPro" id="IPR005548">
    <property type="entry name" value="Cell_div_FtsQ/DivIB_C"/>
</dbReference>
<comment type="subcellular location">
    <subcellularLocation>
        <location evidence="9">Cell inner membrane</location>
        <topology evidence="9">Single-pass type II membrane protein</topology>
    </subcellularLocation>
    <subcellularLocation>
        <location evidence="1">Membrane</location>
    </subcellularLocation>
    <text evidence="9">Localizes to the division septum.</text>
</comment>
<gene>
    <name evidence="9" type="primary">ftsQ</name>
    <name evidence="12" type="ORF">QWZ14_17510</name>
</gene>
<keyword evidence="13" id="KW-1185">Reference proteome</keyword>
<sequence length="309" mass="33493">MALEVPRAPARPRATQPARRNRSEATQARPSRLRLWLRRRRGMLRPAGLGLGAAGLLVVAALATMAADPYGRLTALWDGATEIAGGAGLTVQEVVLEGSRNTPPELVREALAVHRGDPILGFDPHAARERLEMIAWVSAAHVERHLSGLIKVRITERQPFAIWQRDGRFSVIDDKGEVVSSENVGAFGRLPLVVGTGANRLAAPMVALLRGQPLVQERTHALVRVAERRWNLRLRNGTDVLLPDGQEAAALARLAELHAAQGLLDRPLAAIDLRLPDKLVLRLPAQQQGAAPAAAPMEPSMQRVRNGRG</sequence>
<evidence type="ECO:0000259" key="11">
    <source>
        <dbReference type="PROSITE" id="PS51779"/>
    </source>
</evidence>
<dbReference type="PROSITE" id="PS51779">
    <property type="entry name" value="POTRA"/>
    <property type="match status" value="1"/>
</dbReference>
<dbReference type="PANTHER" id="PTHR35851">
    <property type="entry name" value="CELL DIVISION PROTEIN FTSQ"/>
    <property type="match status" value="1"/>
</dbReference>
<keyword evidence="5 9" id="KW-0812">Transmembrane</keyword>
<evidence type="ECO:0000256" key="10">
    <source>
        <dbReference type="SAM" id="MobiDB-lite"/>
    </source>
</evidence>
<evidence type="ECO:0000256" key="3">
    <source>
        <dbReference type="ARBA" id="ARBA00022519"/>
    </source>
</evidence>
<dbReference type="Pfam" id="PF08478">
    <property type="entry name" value="POTRA_1"/>
    <property type="match status" value="1"/>
</dbReference>
<dbReference type="InterPro" id="IPR026579">
    <property type="entry name" value="FtsQ"/>
</dbReference>
<keyword evidence="6 9" id="KW-1133">Transmembrane helix</keyword>
<feature type="region of interest" description="Disordered" evidence="10">
    <location>
        <begin position="1"/>
        <end position="30"/>
    </location>
</feature>
<accession>A0ABT8A8P4</accession>
<keyword evidence="2 9" id="KW-1003">Cell membrane</keyword>
<feature type="compositionally biased region" description="Low complexity" evidence="10">
    <location>
        <begin position="1"/>
        <end position="18"/>
    </location>
</feature>
<organism evidence="12 13">
    <name type="scientific">Paeniroseomonas aquatica</name>
    <dbReference type="NCBI Taxonomy" id="373043"/>
    <lineage>
        <taxon>Bacteria</taxon>
        <taxon>Pseudomonadati</taxon>
        <taxon>Pseudomonadota</taxon>
        <taxon>Alphaproteobacteria</taxon>
        <taxon>Acetobacterales</taxon>
        <taxon>Acetobacteraceae</taxon>
        <taxon>Paeniroseomonas</taxon>
    </lineage>
</organism>
<dbReference type="Gene3D" id="3.40.50.11690">
    <property type="entry name" value="Cell division protein FtsQ/DivIB"/>
    <property type="match status" value="1"/>
</dbReference>
<dbReference type="RefSeq" id="WP_290318066.1">
    <property type="nucleotide sequence ID" value="NZ_JAUFPN010000165.1"/>
</dbReference>
<evidence type="ECO:0000313" key="12">
    <source>
        <dbReference type="EMBL" id="MDN3566169.1"/>
    </source>
</evidence>
<evidence type="ECO:0000256" key="4">
    <source>
        <dbReference type="ARBA" id="ARBA00022618"/>
    </source>
</evidence>
<reference evidence="13" key="1">
    <citation type="journal article" date="2019" name="Int. J. Syst. Evol. Microbiol.">
        <title>The Global Catalogue of Microorganisms (GCM) 10K type strain sequencing project: providing services to taxonomists for standard genome sequencing and annotation.</title>
        <authorList>
            <consortium name="The Broad Institute Genomics Platform"/>
            <consortium name="The Broad Institute Genome Sequencing Center for Infectious Disease"/>
            <person name="Wu L."/>
            <person name="Ma J."/>
        </authorList>
    </citation>
    <scope>NUCLEOTIDE SEQUENCE [LARGE SCALE GENOMIC DNA]</scope>
    <source>
        <strain evidence="13">CECT 7131</strain>
    </source>
</reference>
<dbReference type="Proteomes" id="UP001529369">
    <property type="component" value="Unassembled WGS sequence"/>
</dbReference>
<evidence type="ECO:0000256" key="6">
    <source>
        <dbReference type="ARBA" id="ARBA00022989"/>
    </source>
</evidence>
<evidence type="ECO:0000256" key="8">
    <source>
        <dbReference type="ARBA" id="ARBA00023306"/>
    </source>
</evidence>
<keyword evidence="4 9" id="KW-0132">Cell division</keyword>
<feature type="region of interest" description="Disordered" evidence="10">
    <location>
        <begin position="288"/>
        <end position="309"/>
    </location>
</feature>
<comment type="similarity">
    <text evidence="9">Belongs to the FtsQ/DivIB family. FtsQ subfamily.</text>
</comment>
<name>A0ABT8A8P4_9PROT</name>
<dbReference type="InterPro" id="IPR013685">
    <property type="entry name" value="POTRA_FtsQ_type"/>
</dbReference>
<keyword evidence="8 9" id="KW-0131">Cell cycle</keyword>
<evidence type="ECO:0000313" key="13">
    <source>
        <dbReference type="Proteomes" id="UP001529369"/>
    </source>
</evidence>
<dbReference type="Pfam" id="PF03799">
    <property type="entry name" value="FtsQ_DivIB_C"/>
    <property type="match status" value="1"/>
</dbReference>
<dbReference type="HAMAP" id="MF_00911">
    <property type="entry name" value="FtsQ_subfam"/>
    <property type="match status" value="1"/>
</dbReference>
<protein>
    <recommendedName>
        <fullName evidence="9">Cell division protein FtsQ</fullName>
    </recommendedName>
</protein>
<evidence type="ECO:0000256" key="2">
    <source>
        <dbReference type="ARBA" id="ARBA00022475"/>
    </source>
</evidence>
<dbReference type="EMBL" id="JAUFPN010000165">
    <property type="protein sequence ID" value="MDN3566169.1"/>
    <property type="molecule type" value="Genomic_DNA"/>
</dbReference>
<proteinExistence type="inferred from homology"/>
<dbReference type="InterPro" id="IPR045335">
    <property type="entry name" value="FtsQ_C_sf"/>
</dbReference>
<feature type="domain" description="POTRA" evidence="11">
    <location>
        <begin position="89"/>
        <end position="157"/>
    </location>
</feature>